<feature type="region of interest" description="Disordered" evidence="3">
    <location>
        <begin position="331"/>
        <end position="366"/>
    </location>
</feature>
<accession>A0A4Y7PFP1</accession>
<dbReference type="EMBL" id="ML170365">
    <property type="protein sequence ID" value="TDL14244.1"/>
    <property type="molecule type" value="Genomic_DNA"/>
</dbReference>
<evidence type="ECO:0000256" key="3">
    <source>
        <dbReference type="SAM" id="MobiDB-lite"/>
    </source>
</evidence>
<proteinExistence type="predicted"/>
<dbReference type="Proteomes" id="UP000294933">
    <property type="component" value="Unassembled WGS sequence"/>
</dbReference>
<reference evidence="4 5" key="1">
    <citation type="submission" date="2018-06" db="EMBL/GenBank/DDBJ databases">
        <title>A transcriptomic atlas of mushroom development highlights an independent origin of complex multicellularity.</title>
        <authorList>
            <consortium name="DOE Joint Genome Institute"/>
            <person name="Krizsan K."/>
            <person name="Almasi E."/>
            <person name="Merenyi Z."/>
            <person name="Sahu N."/>
            <person name="Viragh M."/>
            <person name="Koszo T."/>
            <person name="Mondo S."/>
            <person name="Kiss B."/>
            <person name="Balint B."/>
            <person name="Kues U."/>
            <person name="Barry K."/>
            <person name="Hegedus J.C."/>
            <person name="Henrissat B."/>
            <person name="Johnson J."/>
            <person name="Lipzen A."/>
            <person name="Ohm R."/>
            <person name="Nagy I."/>
            <person name="Pangilinan J."/>
            <person name="Yan J."/>
            <person name="Xiong Y."/>
            <person name="Grigoriev I.V."/>
            <person name="Hibbett D.S."/>
            <person name="Nagy L.G."/>
        </authorList>
    </citation>
    <scope>NUCLEOTIDE SEQUENCE [LARGE SCALE GENOMIC DNA]</scope>
    <source>
        <strain evidence="4 5">SZMC22713</strain>
    </source>
</reference>
<organism evidence="4 5">
    <name type="scientific">Rickenella mellea</name>
    <dbReference type="NCBI Taxonomy" id="50990"/>
    <lineage>
        <taxon>Eukaryota</taxon>
        <taxon>Fungi</taxon>
        <taxon>Dikarya</taxon>
        <taxon>Basidiomycota</taxon>
        <taxon>Agaricomycotina</taxon>
        <taxon>Agaricomycetes</taxon>
        <taxon>Hymenochaetales</taxon>
        <taxon>Rickenellaceae</taxon>
        <taxon>Rickenella</taxon>
    </lineage>
</organism>
<protein>
    <recommendedName>
        <fullName evidence="6">Protein kinase domain-containing protein</fullName>
    </recommendedName>
</protein>
<evidence type="ECO:0000313" key="4">
    <source>
        <dbReference type="EMBL" id="TDL14244.1"/>
    </source>
</evidence>
<name>A0A4Y7PFP1_9AGAM</name>
<dbReference type="GO" id="GO:0005524">
    <property type="term" value="F:ATP binding"/>
    <property type="evidence" value="ECO:0007669"/>
    <property type="project" value="UniProtKB-UniRule"/>
</dbReference>
<evidence type="ECO:0000256" key="2">
    <source>
        <dbReference type="SAM" id="Coils"/>
    </source>
</evidence>
<dbReference type="PROSITE" id="PS00107">
    <property type="entry name" value="PROTEIN_KINASE_ATP"/>
    <property type="match status" value="1"/>
</dbReference>
<gene>
    <name evidence="4" type="ORF">BD410DRAFT_273866</name>
</gene>
<keyword evidence="1" id="KW-0547">Nucleotide-binding</keyword>
<evidence type="ECO:0000256" key="1">
    <source>
        <dbReference type="PROSITE-ProRule" id="PRU10141"/>
    </source>
</evidence>
<dbReference type="VEuPathDB" id="FungiDB:BD410DRAFT_273866"/>
<sequence>MDKIKDLNDQLTVELRNLQETYEDYKETHRLGLPKNDLLSKKFDFEYRKAHARINELLNTSGIEKQLSESKTLSRLFLGAFFPRIETVLRQEIRDRELLLSSMRANSKTLKFQSQNRTTDIPGALAIAFGRGLHSEGSRPRKKDTPRRKKAHFFDNATDRMELYKFMNRSFLEENPKAIEVIDSRLAETVDSSLSKLARRLVLLRDEFWNKCNLRKDHEFSMKFKANIEHSRKHVVNLANFAKTHPDHIFYMHKRINQTFLCFFNMQATLANLNNAEQRRCVSIMRDQLARDENKITKLAEKFCDFETKVVVDRNFSGRYWRDQFSKRRRTETAKVDENGEISDEDCEVEDATDDERSDEDNLDAQDDAKLTAEKMCQETDADVDALTALSGDEWDSPTSVADISEANHSKVQQMVEEVLEKKDIDFQEAQQELIRLGLECKAVKADELRAGENIGSGSFSIVRLTTIQSSIKRVAVKLVKPTARLPFSVRSSKYAVLCLT</sequence>
<feature type="binding site" evidence="1">
    <location>
        <position position="478"/>
    </location>
    <ligand>
        <name>ATP</name>
        <dbReference type="ChEBI" id="CHEBI:30616"/>
    </ligand>
</feature>
<keyword evidence="5" id="KW-1185">Reference proteome</keyword>
<feature type="compositionally biased region" description="Acidic residues" evidence="3">
    <location>
        <begin position="339"/>
        <end position="366"/>
    </location>
</feature>
<evidence type="ECO:0000313" key="5">
    <source>
        <dbReference type="Proteomes" id="UP000294933"/>
    </source>
</evidence>
<keyword evidence="2" id="KW-0175">Coiled coil</keyword>
<evidence type="ECO:0008006" key="6">
    <source>
        <dbReference type="Google" id="ProtNLM"/>
    </source>
</evidence>
<keyword evidence="1" id="KW-0067">ATP-binding</keyword>
<feature type="coiled-coil region" evidence="2">
    <location>
        <begin position="1"/>
        <end position="28"/>
    </location>
</feature>
<dbReference type="InterPro" id="IPR017441">
    <property type="entry name" value="Protein_kinase_ATP_BS"/>
</dbReference>
<dbReference type="AlphaFoldDB" id="A0A4Y7PFP1"/>